<keyword evidence="8" id="KW-0411">Iron-sulfur</keyword>
<keyword evidence="3" id="KW-0001">2Fe-2S</keyword>
<keyword evidence="12" id="KW-1185">Reference proteome</keyword>
<dbReference type="InterPro" id="IPR001041">
    <property type="entry name" value="2Fe-2S_ferredoxin-type"/>
</dbReference>
<dbReference type="Gene3D" id="2.40.30.10">
    <property type="entry name" value="Translation factors"/>
    <property type="match status" value="1"/>
</dbReference>
<dbReference type="EMBL" id="CP002961">
    <property type="protein sequence ID" value="AFK02527.1"/>
    <property type="molecule type" value="Genomic_DNA"/>
</dbReference>
<evidence type="ECO:0000313" key="11">
    <source>
        <dbReference type="EMBL" id="AFK02527.1"/>
    </source>
</evidence>
<evidence type="ECO:0000259" key="10">
    <source>
        <dbReference type="PROSITE" id="PS51384"/>
    </source>
</evidence>
<evidence type="ECO:0000259" key="9">
    <source>
        <dbReference type="PROSITE" id="PS51085"/>
    </source>
</evidence>
<dbReference type="InterPro" id="IPR008333">
    <property type="entry name" value="Cbr1-like_FAD-bd_dom"/>
</dbReference>
<evidence type="ECO:0000256" key="7">
    <source>
        <dbReference type="ARBA" id="ARBA00023004"/>
    </source>
</evidence>
<keyword evidence="5" id="KW-0274">FAD</keyword>
<dbReference type="RefSeq" id="WP_015028227.1">
    <property type="nucleotide sequence ID" value="NC_018748.1"/>
</dbReference>
<dbReference type="Pfam" id="PF00970">
    <property type="entry name" value="FAD_binding_6"/>
    <property type="match status" value="1"/>
</dbReference>
<dbReference type="InterPro" id="IPR012675">
    <property type="entry name" value="Beta-grasp_dom_sf"/>
</dbReference>
<dbReference type="Pfam" id="PF00175">
    <property type="entry name" value="NAD_binding_1"/>
    <property type="match status" value="1"/>
</dbReference>
<keyword evidence="6" id="KW-0560">Oxidoreductase</keyword>
<dbReference type="Proteomes" id="UP000002875">
    <property type="component" value="Chromosome"/>
</dbReference>
<dbReference type="InterPro" id="IPR001433">
    <property type="entry name" value="OxRdtase_FAD/NAD-bd"/>
</dbReference>
<dbReference type="PRINTS" id="PR00410">
    <property type="entry name" value="PHEHYDRXLASE"/>
</dbReference>
<evidence type="ECO:0000256" key="1">
    <source>
        <dbReference type="ARBA" id="ARBA00001974"/>
    </source>
</evidence>
<evidence type="ECO:0000256" key="4">
    <source>
        <dbReference type="ARBA" id="ARBA00022723"/>
    </source>
</evidence>
<evidence type="ECO:0000256" key="8">
    <source>
        <dbReference type="ARBA" id="ARBA00023014"/>
    </source>
</evidence>
<dbReference type="InterPro" id="IPR039261">
    <property type="entry name" value="FNR_nucleotide-bd"/>
</dbReference>
<dbReference type="PROSITE" id="PS51085">
    <property type="entry name" value="2FE2S_FER_2"/>
    <property type="match status" value="1"/>
</dbReference>
<keyword evidence="7" id="KW-0408">Iron</keyword>
<name>A0ABM5MZD2_EMTOG</name>
<gene>
    <name evidence="11" type="ordered locus">Emtol_1378</name>
</gene>
<evidence type="ECO:0000313" key="12">
    <source>
        <dbReference type="Proteomes" id="UP000002875"/>
    </source>
</evidence>
<dbReference type="Pfam" id="PF00111">
    <property type="entry name" value="Fer2"/>
    <property type="match status" value="1"/>
</dbReference>
<dbReference type="InterPro" id="IPR006058">
    <property type="entry name" value="2Fe2S_fd_BS"/>
</dbReference>
<evidence type="ECO:0000256" key="2">
    <source>
        <dbReference type="ARBA" id="ARBA00022630"/>
    </source>
</evidence>
<dbReference type="PROSITE" id="PS51384">
    <property type="entry name" value="FAD_FR"/>
    <property type="match status" value="1"/>
</dbReference>
<dbReference type="InterPro" id="IPR001709">
    <property type="entry name" value="Flavoprot_Pyr_Nucl_cyt_Rdtase"/>
</dbReference>
<accession>A0ABM5MZD2</accession>
<dbReference type="Gene3D" id="3.10.20.30">
    <property type="match status" value="1"/>
</dbReference>
<dbReference type="InterPro" id="IPR017938">
    <property type="entry name" value="Riboflavin_synthase-like_b-brl"/>
</dbReference>
<dbReference type="SUPFAM" id="SSF63380">
    <property type="entry name" value="Riboflavin synthase domain-like"/>
    <property type="match status" value="1"/>
</dbReference>
<dbReference type="Gene3D" id="3.40.50.80">
    <property type="entry name" value="Nucleotide-binding domain of ferredoxin-NADP reductase (FNR) module"/>
    <property type="match status" value="1"/>
</dbReference>
<dbReference type="CDD" id="cd00207">
    <property type="entry name" value="fer2"/>
    <property type="match status" value="1"/>
</dbReference>
<reference evidence="11 12" key="1">
    <citation type="submission" date="2011-07" db="EMBL/GenBank/DDBJ databases">
        <title>The complete genome of chromosome of Emticicia oligotrophica DSM 17448.</title>
        <authorList>
            <consortium name="US DOE Joint Genome Institute (JGI-PGF)"/>
            <person name="Lucas S."/>
            <person name="Han J."/>
            <person name="Lapidus A."/>
            <person name="Bruce D."/>
            <person name="Goodwin L."/>
            <person name="Pitluck S."/>
            <person name="Peters L."/>
            <person name="Kyrpides N."/>
            <person name="Mavromatis K."/>
            <person name="Ivanova N."/>
            <person name="Ovchinnikova G."/>
            <person name="Teshima H."/>
            <person name="Detter J.C."/>
            <person name="Tapia R."/>
            <person name="Han C."/>
            <person name="Land M."/>
            <person name="Hauser L."/>
            <person name="Markowitz V."/>
            <person name="Cheng J.-F."/>
            <person name="Hugenholtz P."/>
            <person name="Woyke T."/>
            <person name="Wu D."/>
            <person name="Tindall B."/>
            <person name="Pomrenke H."/>
            <person name="Brambilla E."/>
            <person name="Klenk H.-P."/>
            <person name="Eisen J.A."/>
        </authorList>
    </citation>
    <scope>NUCLEOTIDE SEQUENCE [LARGE SCALE GENOMIC DNA]</scope>
    <source>
        <strain evidence="11 12">DSM 17448</strain>
    </source>
</reference>
<dbReference type="PANTHER" id="PTHR47354:SF8">
    <property type="entry name" value="1,2-PHENYLACETYL-COA EPOXIDASE, SUBUNIT E"/>
    <property type="match status" value="1"/>
</dbReference>
<feature type="domain" description="FAD-binding FR-type" evidence="10">
    <location>
        <begin position="3"/>
        <end position="108"/>
    </location>
</feature>
<sequence>MSLKTYFLQVKEVVQETSDSVTIYFWHPLSEQIKYKAGQFITIIVPAGEGGKKVRRSYSMSTSPHSDTSIGVTVKRVAGGLVSNYLNDKVKVGDFLEIIEPMGNFVVETDADNARHLVMFGAGSGITPLLSMAKSVLKMEPNSRVSLVYGNRSEESIIFKQKLHELEAQYGNRLVVSHVLSRPSEVWVGQKGRISQGLAIRLMKEFNTDFSTDNFYMCGPNEMMEDIIKGLEIYNVPKSRIHKENFHAAIADEGDNKEEDGETLQTQTVKVKYEGEEFEFEVKPHQTILEAALEEDIDLPYSCQAGMCTACMGKCVEGKVKMDEEEGLTEKEIKQGFILTCVAHPMTKGVVIEID</sequence>
<dbReference type="PRINTS" id="PR00371">
    <property type="entry name" value="FPNCR"/>
</dbReference>
<evidence type="ECO:0000256" key="5">
    <source>
        <dbReference type="ARBA" id="ARBA00022827"/>
    </source>
</evidence>
<keyword evidence="4" id="KW-0479">Metal-binding</keyword>
<evidence type="ECO:0000256" key="3">
    <source>
        <dbReference type="ARBA" id="ARBA00022714"/>
    </source>
</evidence>
<dbReference type="InterPro" id="IPR036010">
    <property type="entry name" value="2Fe-2S_ferredoxin-like_sf"/>
</dbReference>
<dbReference type="PROSITE" id="PS00197">
    <property type="entry name" value="2FE2S_FER_1"/>
    <property type="match status" value="1"/>
</dbReference>
<feature type="domain" description="2Fe-2S ferredoxin-type" evidence="9">
    <location>
        <begin position="267"/>
        <end position="355"/>
    </location>
</feature>
<organism evidence="11 12">
    <name type="scientific">Emticicia oligotrophica (strain DSM 17448 / CIP 109782 / MTCC 6937 / GPTSA100-15)</name>
    <dbReference type="NCBI Taxonomy" id="929562"/>
    <lineage>
        <taxon>Bacteria</taxon>
        <taxon>Pseudomonadati</taxon>
        <taxon>Bacteroidota</taxon>
        <taxon>Cytophagia</taxon>
        <taxon>Cytophagales</taxon>
        <taxon>Leadbetterellaceae</taxon>
        <taxon>Emticicia</taxon>
    </lineage>
</organism>
<dbReference type="PANTHER" id="PTHR47354">
    <property type="entry name" value="NADH OXIDOREDUCTASE HCR"/>
    <property type="match status" value="1"/>
</dbReference>
<evidence type="ECO:0000256" key="6">
    <source>
        <dbReference type="ARBA" id="ARBA00023002"/>
    </source>
</evidence>
<dbReference type="CDD" id="cd06214">
    <property type="entry name" value="PA_degradation_oxidoreductase_like"/>
    <property type="match status" value="1"/>
</dbReference>
<proteinExistence type="predicted"/>
<comment type="cofactor">
    <cofactor evidence="1">
        <name>FAD</name>
        <dbReference type="ChEBI" id="CHEBI:57692"/>
    </cofactor>
</comment>
<dbReference type="InterPro" id="IPR017927">
    <property type="entry name" value="FAD-bd_FR_type"/>
</dbReference>
<dbReference type="SUPFAM" id="SSF54292">
    <property type="entry name" value="2Fe-2S ferredoxin-like"/>
    <property type="match status" value="1"/>
</dbReference>
<protein>
    <submittedName>
        <fullName evidence="11">Oxidoreductase FAD/NAD(P)-binding domain protein</fullName>
    </submittedName>
</protein>
<dbReference type="SUPFAM" id="SSF52343">
    <property type="entry name" value="Ferredoxin reductase-like, C-terminal NADP-linked domain"/>
    <property type="match status" value="1"/>
</dbReference>
<keyword evidence="2" id="KW-0285">Flavoprotein</keyword>
<dbReference type="InterPro" id="IPR050415">
    <property type="entry name" value="MRET"/>
</dbReference>